<evidence type="ECO:0000313" key="1">
    <source>
        <dbReference type="EMBL" id="KAF0910736.1"/>
    </source>
</evidence>
<comment type="caution">
    <text evidence="1">The sequence shown here is derived from an EMBL/GenBank/DDBJ whole genome shotgun (WGS) entry which is preliminary data.</text>
</comment>
<organism evidence="1 2">
    <name type="scientific">Oryza meyeriana var. granulata</name>
    <dbReference type="NCBI Taxonomy" id="110450"/>
    <lineage>
        <taxon>Eukaryota</taxon>
        <taxon>Viridiplantae</taxon>
        <taxon>Streptophyta</taxon>
        <taxon>Embryophyta</taxon>
        <taxon>Tracheophyta</taxon>
        <taxon>Spermatophyta</taxon>
        <taxon>Magnoliopsida</taxon>
        <taxon>Liliopsida</taxon>
        <taxon>Poales</taxon>
        <taxon>Poaceae</taxon>
        <taxon>BOP clade</taxon>
        <taxon>Oryzoideae</taxon>
        <taxon>Oryzeae</taxon>
        <taxon>Oryzinae</taxon>
        <taxon>Oryza</taxon>
        <taxon>Oryza meyeriana</taxon>
    </lineage>
</organism>
<dbReference type="EMBL" id="SPHZ02000006">
    <property type="protein sequence ID" value="KAF0910736.1"/>
    <property type="molecule type" value="Genomic_DNA"/>
</dbReference>
<gene>
    <name evidence="1" type="ORF">E2562_004722</name>
</gene>
<proteinExistence type="predicted"/>
<protein>
    <submittedName>
        <fullName evidence="1">Uncharacterized protein</fullName>
    </submittedName>
</protein>
<dbReference type="PANTHER" id="PTHR35167:SF3">
    <property type="entry name" value="OS05G0216466 PROTEIN"/>
    <property type="match status" value="1"/>
</dbReference>
<reference evidence="1 2" key="1">
    <citation type="submission" date="2019-11" db="EMBL/GenBank/DDBJ databases">
        <title>Whole genome sequence of Oryza granulata.</title>
        <authorList>
            <person name="Li W."/>
        </authorList>
    </citation>
    <scope>NUCLEOTIDE SEQUENCE [LARGE SCALE GENOMIC DNA]</scope>
    <source>
        <strain evidence="2">cv. Menghai</strain>
        <tissue evidence="1">Leaf</tissue>
    </source>
</reference>
<dbReference type="PANTHER" id="PTHR35167">
    <property type="entry name" value="OS05G0216466 PROTEIN"/>
    <property type="match status" value="1"/>
</dbReference>
<sequence>MAVAGAFTVHELAAAKRLILLSGSNTSSSGSACSAIFAASLGSSINAPPVMAQAVVPYPVSEDYLSDEEREYDEQEVHGIQRRTRLYRLGIRSEMLKIDRSGSE</sequence>
<accession>A0A6G1DE70</accession>
<dbReference type="Proteomes" id="UP000479710">
    <property type="component" value="Unassembled WGS sequence"/>
</dbReference>
<keyword evidence="2" id="KW-1185">Reference proteome</keyword>
<dbReference type="AlphaFoldDB" id="A0A6G1DE70"/>
<name>A0A6G1DE70_9ORYZ</name>
<evidence type="ECO:0000313" key="2">
    <source>
        <dbReference type="Proteomes" id="UP000479710"/>
    </source>
</evidence>